<evidence type="ECO:0000259" key="2">
    <source>
        <dbReference type="Pfam" id="PF01035"/>
    </source>
</evidence>
<dbReference type="InterPro" id="IPR014048">
    <property type="entry name" value="MethylDNA_cys_MeTrfase_DNA-bd"/>
</dbReference>
<dbReference type="Proteomes" id="UP001519887">
    <property type="component" value="Unassembled WGS sequence"/>
</dbReference>
<sequence length="113" mass="12918">MELFTQRVIEIIKSIPAGYVMSYGQIAEAAGSPRGARQVVRILHSMSKAHELPWHRVVNRLGEIAVQQDESRFLQKLYLQEEGVPFDGEGRVRLEICRHYPVEGHEEPELPPD</sequence>
<dbReference type="PANTHER" id="PTHR42942">
    <property type="entry name" value="6-O-METHYLGUANINE DNA METHYLTRANSFERASE"/>
    <property type="match status" value="1"/>
</dbReference>
<dbReference type="InterPro" id="IPR036217">
    <property type="entry name" value="MethylDNA_cys_MeTrfase_DNAb"/>
</dbReference>
<dbReference type="CDD" id="cd06445">
    <property type="entry name" value="ATase"/>
    <property type="match status" value="1"/>
</dbReference>
<name>A0ABS7C3D8_9BACL</name>
<evidence type="ECO:0000313" key="4">
    <source>
        <dbReference type="Proteomes" id="UP001519887"/>
    </source>
</evidence>
<feature type="domain" description="Methylated-DNA-[protein]-cysteine S-methyltransferase DNA binding" evidence="2">
    <location>
        <begin position="4"/>
        <end position="84"/>
    </location>
</feature>
<dbReference type="EMBL" id="JAHZIK010000358">
    <property type="protein sequence ID" value="MBW7455404.1"/>
    <property type="molecule type" value="Genomic_DNA"/>
</dbReference>
<comment type="caution">
    <text evidence="3">The sequence shown here is derived from an EMBL/GenBank/DDBJ whole genome shotgun (WGS) entry which is preliminary data.</text>
</comment>
<gene>
    <name evidence="3" type="ORF">K0U00_15365</name>
</gene>
<evidence type="ECO:0000313" key="3">
    <source>
        <dbReference type="EMBL" id="MBW7455404.1"/>
    </source>
</evidence>
<dbReference type="RefSeq" id="WP_210039187.1">
    <property type="nucleotide sequence ID" value="NZ_JBHLVU010000043.1"/>
</dbReference>
<dbReference type="Gene3D" id="1.10.10.10">
    <property type="entry name" value="Winged helix-like DNA-binding domain superfamily/Winged helix DNA-binding domain"/>
    <property type="match status" value="1"/>
</dbReference>
<accession>A0ABS7C3D8</accession>
<dbReference type="PANTHER" id="PTHR42942:SF1">
    <property type="entry name" value="ALKYLTRANSFERASE-LIKE PROTEIN 1"/>
    <property type="match status" value="1"/>
</dbReference>
<protein>
    <submittedName>
        <fullName evidence="3">MGMT family protein</fullName>
    </submittedName>
</protein>
<organism evidence="3 4">
    <name type="scientific">Paenibacillus sepulcri</name>
    <dbReference type="NCBI Taxonomy" id="359917"/>
    <lineage>
        <taxon>Bacteria</taxon>
        <taxon>Bacillati</taxon>
        <taxon>Bacillota</taxon>
        <taxon>Bacilli</taxon>
        <taxon>Bacillales</taxon>
        <taxon>Paenibacillaceae</taxon>
        <taxon>Paenibacillus</taxon>
    </lineage>
</organism>
<dbReference type="Pfam" id="PF01035">
    <property type="entry name" value="DNA_binding_1"/>
    <property type="match status" value="1"/>
</dbReference>
<evidence type="ECO:0000256" key="1">
    <source>
        <dbReference type="ARBA" id="ARBA00022763"/>
    </source>
</evidence>
<reference evidence="3 4" key="1">
    <citation type="submission" date="2021-07" db="EMBL/GenBank/DDBJ databases">
        <title>Paenibacillus radiodurans sp. nov., isolated from the southeastern edge of Tengger Desert.</title>
        <authorList>
            <person name="Zhang G."/>
        </authorList>
    </citation>
    <scope>NUCLEOTIDE SEQUENCE [LARGE SCALE GENOMIC DNA]</scope>
    <source>
        <strain evidence="3 4">CCM 7311</strain>
    </source>
</reference>
<dbReference type="InterPro" id="IPR052520">
    <property type="entry name" value="ATL_DNA_repair"/>
</dbReference>
<proteinExistence type="predicted"/>
<dbReference type="InterPro" id="IPR036388">
    <property type="entry name" value="WH-like_DNA-bd_sf"/>
</dbReference>
<keyword evidence="4" id="KW-1185">Reference proteome</keyword>
<dbReference type="SUPFAM" id="SSF46767">
    <property type="entry name" value="Methylated DNA-protein cysteine methyltransferase, C-terminal domain"/>
    <property type="match status" value="1"/>
</dbReference>
<keyword evidence="1" id="KW-0227">DNA damage</keyword>